<feature type="transmembrane region" description="Helical" evidence="7">
    <location>
        <begin position="370"/>
        <end position="390"/>
    </location>
</feature>
<dbReference type="InterPro" id="IPR050250">
    <property type="entry name" value="Macrolide_Exporter_MacB"/>
</dbReference>
<evidence type="ECO:0000256" key="6">
    <source>
        <dbReference type="ARBA" id="ARBA00038076"/>
    </source>
</evidence>
<evidence type="ECO:0000256" key="5">
    <source>
        <dbReference type="ARBA" id="ARBA00023136"/>
    </source>
</evidence>
<dbReference type="PANTHER" id="PTHR30572">
    <property type="entry name" value="MEMBRANE COMPONENT OF TRANSPORTER-RELATED"/>
    <property type="match status" value="1"/>
</dbReference>
<protein>
    <submittedName>
        <fullName evidence="9">FtsX-like permease family protein</fullName>
    </submittedName>
</protein>
<dbReference type="RefSeq" id="WP_192028542.1">
    <property type="nucleotide sequence ID" value="NZ_JACYTR010000007.1"/>
</dbReference>
<keyword evidence="4 7" id="KW-1133">Transmembrane helix</keyword>
<feature type="domain" description="ABC3 transporter permease C-terminal" evidence="8">
    <location>
        <begin position="290"/>
        <end position="399"/>
    </location>
</feature>
<dbReference type="Proteomes" id="UP000613768">
    <property type="component" value="Unassembled WGS sequence"/>
</dbReference>
<keyword evidence="5 7" id="KW-0472">Membrane</keyword>
<keyword evidence="2" id="KW-1003">Cell membrane</keyword>
<comment type="subcellular location">
    <subcellularLocation>
        <location evidence="1">Cell membrane</location>
        <topology evidence="1">Multi-pass membrane protein</topology>
    </subcellularLocation>
</comment>
<evidence type="ECO:0000256" key="1">
    <source>
        <dbReference type="ARBA" id="ARBA00004651"/>
    </source>
</evidence>
<name>A0AAW3ZGF6_9GAMM</name>
<evidence type="ECO:0000256" key="7">
    <source>
        <dbReference type="SAM" id="Phobius"/>
    </source>
</evidence>
<dbReference type="InterPro" id="IPR003838">
    <property type="entry name" value="ABC3_permease_C"/>
</dbReference>
<evidence type="ECO:0000313" key="10">
    <source>
        <dbReference type="Proteomes" id="UP000613768"/>
    </source>
</evidence>
<accession>A0AAW3ZGF6</accession>
<dbReference type="PANTHER" id="PTHR30572:SF4">
    <property type="entry name" value="ABC TRANSPORTER PERMEASE YTRF"/>
    <property type="match status" value="1"/>
</dbReference>
<proteinExistence type="inferred from homology"/>
<evidence type="ECO:0000256" key="3">
    <source>
        <dbReference type="ARBA" id="ARBA00022692"/>
    </source>
</evidence>
<gene>
    <name evidence="9" type="ORF">IFO71_05525</name>
</gene>
<feature type="transmembrane region" description="Helical" evidence="7">
    <location>
        <begin position="281"/>
        <end position="309"/>
    </location>
</feature>
<dbReference type="Pfam" id="PF02687">
    <property type="entry name" value="FtsX"/>
    <property type="match status" value="1"/>
</dbReference>
<feature type="transmembrane region" description="Helical" evidence="7">
    <location>
        <begin position="329"/>
        <end position="355"/>
    </location>
</feature>
<reference evidence="9 10" key="1">
    <citation type="submission" date="2020-09" db="EMBL/GenBank/DDBJ databases">
        <title>Pseudoxanthomonas sp. CAU 1598 isolated from sand of Yaerae Beach.</title>
        <authorList>
            <person name="Kim W."/>
        </authorList>
    </citation>
    <scope>NUCLEOTIDE SEQUENCE [LARGE SCALE GENOMIC DNA]</scope>
    <source>
        <strain evidence="9 10">CAU 1598</strain>
    </source>
</reference>
<keyword evidence="3 7" id="KW-0812">Transmembrane</keyword>
<evidence type="ECO:0000256" key="2">
    <source>
        <dbReference type="ARBA" id="ARBA00022475"/>
    </source>
</evidence>
<evidence type="ECO:0000313" key="9">
    <source>
        <dbReference type="EMBL" id="MBD8525198.1"/>
    </source>
</evidence>
<dbReference type="GO" id="GO:0022857">
    <property type="term" value="F:transmembrane transporter activity"/>
    <property type="evidence" value="ECO:0007669"/>
    <property type="project" value="TreeGrafter"/>
</dbReference>
<dbReference type="GO" id="GO:0005886">
    <property type="term" value="C:plasma membrane"/>
    <property type="evidence" value="ECO:0007669"/>
    <property type="project" value="UniProtKB-SubCell"/>
</dbReference>
<keyword evidence="10" id="KW-1185">Reference proteome</keyword>
<evidence type="ECO:0000256" key="4">
    <source>
        <dbReference type="ARBA" id="ARBA00022989"/>
    </source>
</evidence>
<comment type="caution">
    <text evidence="9">The sequence shown here is derived from an EMBL/GenBank/DDBJ whole genome shotgun (WGS) entry which is preliminary data.</text>
</comment>
<organism evidence="9 10">
    <name type="scientific">Pseudomarimonas arenosa</name>
    <dbReference type="NCBI Taxonomy" id="2774145"/>
    <lineage>
        <taxon>Bacteria</taxon>
        <taxon>Pseudomonadati</taxon>
        <taxon>Pseudomonadota</taxon>
        <taxon>Gammaproteobacteria</taxon>
        <taxon>Lysobacterales</taxon>
        <taxon>Lysobacteraceae</taxon>
        <taxon>Pseudomarimonas</taxon>
    </lineage>
</organism>
<sequence length="407" mass="44084">MEVRPILSAMLRAKTAPLLLAAQVALTLAIICNTSYLIVERLTASSRSAGVDEPNVFAIAFAPAQRIDDLLSMQLRDEETLRAIPGVVSATWTNQVPLGQSGWNNGGLSATPDNGDSRIGAGQYFNPGSLVDTLGLRLIEGRDFAAADVVTVDPEQGMEVGEQVIITRSLAQQLYPGESQYVGRRVYSGPDGDGQQVIGVVEKLHNPWAPTDDVAAEGSMLYPIRFLDGNSVYVVRTEPGRLQEVMRQAEAQLSALRNDRVLRWARSMSEIRDRRYAGERLLAGLLLGVTGFLLLITASGIVGMASLWVNQRRKQIGVRRALGARRIDILRYFLIENALISSLGVISGFVLALALNDLLVRELSVSRLPWQYLAAGMVSMWLLGLLAVLAPAMRAAAVPPAVATRTA</sequence>
<evidence type="ECO:0000259" key="8">
    <source>
        <dbReference type="Pfam" id="PF02687"/>
    </source>
</evidence>
<dbReference type="EMBL" id="JACYTR010000007">
    <property type="protein sequence ID" value="MBD8525198.1"/>
    <property type="molecule type" value="Genomic_DNA"/>
</dbReference>
<comment type="similarity">
    <text evidence="6">Belongs to the ABC-4 integral membrane protein family.</text>
</comment>
<dbReference type="AlphaFoldDB" id="A0AAW3ZGF6"/>